<reference evidence="1" key="1">
    <citation type="submission" date="2018-05" db="EMBL/GenBank/DDBJ databases">
        <authorList>
            <person name="Lanie J.A."/>
            <person name="Ng W.-L."/>
            <person name="Kazmierczak K.M."/>
            <person name="Andrzejewski T.M."/>
            <person name="Davidsen T.M."/>
            <person name="Wayne K.J."/>
            <person name="Tettelin H."/>
            <person name="Glass J.I."/>
            <person name="Rusch D."/>
            <person name="Podicherti R."/>
            <person name="Tsui H.-C.T."/>
            <person name="Winkler M.E."/>
        </authorList>
    </citation>
    <scope>NUCLEOTIDE SEQUENCE</scope>
</reference>
<accession>A0A382DD48</accession>
<organism evidence="1">
    <name type="scientific">marine metagenome</name>
    <dbReference type="NCBI Taxonomy" id="408172"/>
    <lineage>
        <taxon>unclassified sequences</taxon>
        <taxon>metagenomes</taxon>
        <taxon>ecological metagenomes</taxon>
    </lineage>
</organism>
<dbReference type="SUPFAM" id="SSF56281">
    <property type="entry name" value="Metallo-hydrolase/oxidoreductase"/>
    <property type="match status" value="1"/>
</dbReference>
<proteinExistence type="predicted"/>
<evidence type="ECO:0008006" key="2">
    <source>
        <dbReference type="Google" id="ProtNLM"/>
    </source>
</evidence>
<protein>
    <recommendedName>
        <fullName evidence="2">Metallo-beta-lactamase domain-containing protein</fullName>
    </recommendedName>
</protein>
<feature type="non-terminal residue" evidence="1">
    <location>
        <position position="53"/>
    </location>
</feature>
<dbReference type="InterPro" id="IPR036866">
    <property type="entry name" value="RibonucZ/Hydroxyglut_hydro"/>
</dbReference>
<dbReference type="Gene3D" id="3.60.15.10">
    <property type="entry name" value="Ribonuclease Z/Hydroxyacylglutathione hydrolase-like"/>
    <property type="match status" value="1"/>
</dbReference>
<dbReference type="EMBL" id="UINC01038800">
    <property type="protein sequence ID" value="SVB36328.1"/>
    <property type="molecule type" value="Genomic_DNA"/>
</dbReference>
<evidence type="ECO:0000313" key="1">
    <source>
        <dbReference type="EMBL" id="SVB36328.1"/>
    </source>
</evidence>
<name>A0A382DD48_9ZZZZ</name>
<dbReference type="AlphaFoldDB" id="A0A382DD48"/>
<sequence length="53" mass="5565">MATIHILGAGTPTPTPDRFGSSFALEIDGDQIMIDCGPAATHKLVKSGLWPTK</sequence>
<gene>
    <name evidence="1" type="ORF">METZ01_LOCUS189182</name>
</gene>